<evidence type="ECO:0000313" key="1">
    <source>
        <dbReference type="EMBL" id="AIU32244.1"/>
    </source>
</evidence>
<name>A0ABN4EF45_9CORY</name>
<evidence type="ECO:0000313" key="2">
    <source>
        <dbReference type="Proteomes" id="UP000029910"/>
    </source>
</evidence>
<dbReference type="EMBL" id="CP009622">
    <property type="protein sequence ID" value="AIU32244.1"/>
    <property type="molecule type" value="Genomic_DNA"/>
</dbReference>
<dbReference type="Proteomes" id="UP000029910">
    <property type="component" value="Chromosome"/>
</dbReference>
<reference evidence="1 2" key="1">
    <citation type="journal article" date="2015" name="Genome Announc.">
        <title>Genome Sequence of Corynebacterium ulcerans Strain FRC11.</title>
        <authorList>
            <person name="Benevides Lde J."/>
            <person name="Viana M.V."/>
            <person name="Mariano D.C."/>
            <person name="Rocha Fde S."/>
            <person name="Bagano P.C."/>
            <person name="Folador E.L."/>
            <person name="Pereira F.L."/>
            <person name="Dorella F.A."/>
            <person name="Leal C.A."/>
            <person name="Carvalho A.F."/>
            <person name="Soares Sde C."/>
            <person name="Carneiro A."/>
            <person name="Ramos R."/>
            <person name="Badell-Ocando E."/>
            <person name="Guiso N."/>
            <person name="Silva A."/>
            <person name="Figueiredo H."/>
            <person name="Azevedo V."/>
            <person name="Guimaraes L.C."/>
        </authorList>
    </citation>
    <scope>NUCLEOTIDE SEQUENCE [LARGE SCALE GENOMIC DNA]</scope>
    <source>
        <strain evidence="2">FRC0011</strain>
    </source>
</reference>
<accession>A0ABN4EF45</accession>
<sequence>MNTKRSFLVFSKIGSKAVLRRSTGDLQRELLINVFNV</sequence>
<organism evidence="1 2">
    <name type="scientific">Corynebacterium ramonii</name>
    <dbReference type="NCBI Taxonomy" id="3026968"/>
    <lineage>
        <taxon>Bacteria</taxon>
        <taxon>Bacillati</taxon>
        <taxon>Actinomycetota</taxon>
        <taxon>Actinomycetes</taxon>
        <taxon>Mycobacteriales</taxon>
        <taxon>Corynebacteriaceae</taxon>
        <taxon>Corynebacterium</taxon>
    </lineage>
</organism>
<gene>
    <name evidence="1" type="ORF">CulFRC11_0655</name>
</gene>
<keyword evidence="2" id="KW-1185">Reference proteome</keyword>
<proteinExistence type="predicted"/>
<protein>
    <submittedName>
        <fullName evidence="1">Uncharacterized protein</fullName>
    </submittedName>
</protein>